<sequence length="111" mass="12211">MNITEVLIAIISLIIGIFIGGWGTRLYMRHPFRNNPVTGIESLVGKEALVTKVKEGYAEVTIDSQVWAIIPPDGDPLTVGQKVYISGLDGNRLRVSREPLPKAKIPRGRFA</sequence>
<evidence type="ECO:0000256" key="1">
    <source>
        <dbReference type="SAM" id="Phobius"/>
    </source>
</evidence>
<evidence type="ECO:0000259" key="2">
    <source>
        <dbReference type="Pfam" id="PF01957"/>
    </source>
</evidence>
<dbReference type="GeneID" id="95967760"/>
<keyword evidence="1" id="KW-1133">Transmembrane helix</keyword>
<reference evidence="3 4" key="1">
    <citation type="submission" date="2023-09" db="EMBL/GenBank/DDBJ databases">
        <authorList>
            <person name="Golyshina O.V."/>
            <person name="Lunev E.A."/>
            <person name="Bargiela R."/>
            <person name="Gaines M.C."/>
            <person name="Daum B."/>
            <person name="Bale N.J."/>
            <person name="Koenen M."/>
            <person name="Sinninghe Damst J.S."/>
            <person name="Yakimov M."/>
            <person name="Golyshin P.N."/>
        </authorList>
    </citation>
    <scope>NUCLEOTIDE SEQUENCE [LARGE SCALE GENOMIC DNA]</scope>
    <source>
        <strain evidence="3 4">M1</strain>
    </source>
</reference>
<keyword evidence="4" id="KW-1185">Reference proteome</keyword>
<dbReference type="InterPro" id="IPR002810">
    <property type="entry name" value="NfeD-like_C"/>
</dbReference>
<dbReference type="KEGG" id="omr:OXIME_001024"/>
<feature type="transmembrane region" description="Helical" evidence="1">
    <location>
        <begin position="6"/>
        <end position="24"/>
    </location>
</feature>
<dbReference type="Proteomes" id="UP001451606">
    <property type="component" value="Chromosome"/>
</dbReference>
<organism evidence="3 4">
    <name type="scientific">Oxyplasma meridianum</name>
    <dbReference type="NCBI Taxonomy" id="3073602"/>
    <lineage>
        <taxon>Archaea</taxon>
        <taxon>Methanobacteriati</taxon>
        <taxon>Thermoplasmatota</taxon>
        <taxon>Thermoplasmata</taxon>
        <taxon>Thermoplasmatales</taxon>
        <taxon>Thermoplasmataceae</taxon>
        <taxon>Oxyplasma</taxon>
    </lineage>
</organism>
<keyword evidence="1" id="KW-0812">Transmembrane</keyword>
<keyword evidence="1" id="KW-0472">Membrane</keyword>
<proteinExistence type="predicted"/>
<dbReference type="Pfam" id="PF01957">
    <property type="entry name" value="NfeD"/>
    <property type="match status" value="1"/>
</dbReference>
<name>A0AAX4NH47_9ARCH</name>
<dbReference type="RefSeq" id="WP_393970791.1">
    <property type="nucleotide sequence ID" value="NZ_CP133772.1"/>
</dbReference>
<gene>
    <name evidence="3" type="ORF">OXIME_001024</name>
</gene>
<protein>
    <submittedName>
        <fullName evidence="3">NfeD family protein</fullName>
    </submittedName>
</protein>
<evidence type="ECO:0000313" key="3">
    <source>
        <dbReference type="EMBL" id="WYY00454.1"/>
    </source>
</evidence>
<evidence type="ECO:0000313" key="4">
    <source>
        <dbReference type="Proteomes" id="UP001451606"/>
    </source>
</evidence>
<accession>A0AAX4NH47</accession>
<dbReference type="AlphaFoldDB" id="A0AAX4NH47"/>
<feature type="domain" description="NfeD-like C-terminal" evidence="2">
    <location>
        <begin position="41"/>
        <end position="96"/>
    </location>
</feature>
<dbReference type="InterPro" id="IPR012340">
    <property type="entry name" value="NA-bd_OB-fold"/>
</dbReference>
<dbReference type="Gene3D" id="2.40.50.140">
    <property type="entry name" value="Nucleic acid-binding proteins"/>
    <property type="match status" value="1"/>
</dbReference>
<dbReference type="EMBL" id="CP133772">
    <property type="protein sequence ID" value="WYY00454.1"/>
    <property type="molecule type" value="Genomic_DNA"/>
</dbReference>
<dbReference type="SUPFAM" id="SSF141322">
    <property type="entry name" value="NfeD domain-like"/>
    <property type="match status" value="1"/>
</dbReference>